<comment type="subcellular location">
    <subcellularLocation>
        <location evidence="1">Cell membrane</location>
        <topology evidence="1">Multi-pass membrane protein</topology>
    </subcellularLocation>
</comment>
<protein>
    <recommendedName>
        <fullName evidence="7">RDD domain-containing protein</fullName>
    </recommendedName>
</protein>
<feature type="transmembrane region" description="Helical" evidence="6">
    <location>
        <begin position="142"/>
        <end position="159"/>
    </location>
</feature>
<keyword evidence="5 6" id="KW-0472">Membrane</keyword>
<dbReference type="InterPro" id="IPR010432">
    <property type="entry name" value="RDD"/>
</dbReference>
<evidence type="ECO:0000256" key="6">
    <source>
        <dbReference type="SAM" id="Phobius"/>
    </source>
</evidence>
<evidence type="ECO:0000256" key="1">
    <source>
        <dbReference type="ARBA" id="ARBA00004651"/>
    </source>
</evidence>
<dbReference type="PANTHER" id="PTHR36115:SF4">
    <property type="entry name" value="MEMBRANE PROTEIN"/>
    <property type="match status" value="1"/>
</dbReference>
<proteinExistence type="predicted"/>
<keyword evidence="4 6" id="KW-1133">Transmembrane helix</keyword>
<gene>
    <name evidence="8" type="ORF">HELGO_WM11412</name>
</gene>
<dbReference type="InterPro" id="IPR051791">
    <property type="entry name" value="Pra-immunoreactive"/>
</dbReference>
<dbReference type="EMBL" id="CACVAQ010000065">
    <property type="protein sequence ID" value="CAA6801541.1"/>
    <property type="molecule type" value="Genomic_DNA"/>
</dbReference>
<dbReference type="Pfam" id="PF06271">
    <property type="entry name" value="RDD"/>
    <property type="match status" value="1"/>
</dbReference>
<evidence type="ECO:0000313" key="8">
    <source>
        <dbReference type="EMBL" id="CAA6801541.1"/>
    </source>
</evidence>
<evidence type="ECO:0000256" key="3">
    <source>
        <dbReference type="ARBA" id="ARBA00022692"/>
    </source>
</evidence>
<keyword evidence="2" id="KW-1003">Cell membrane</keyword>
<accession>A0A6S6RZL2</accession>
<name>A0A6S6RZL2_9BACT</name>
<dbReference type="GO" id="GO:0005886">
    <property type="term" value="C:plasma membrane"/>
    <property type="evidence" value="ECO:0007669"/>
    <property type="project" value="UniProtKB-SubCell"/>
</dbReference>
<feature type="transmembrane region" description="Helical" evidence="6">
    <location>
        <begin position="42"/>
        <end position="60"/>
    </location>
</feature>
<reference evidence="8" key="1">
    <citation type="submission" date="2020-01" db="EMBL/GenBank/DDBJ databases">
        <authorList>
            <person name="Meier V. D."/>
            <person name="Meier V D."/>
        </authorList>
    </citation>
    <scope>NUCLEOTIDE SEQUENCE</scope>
    <source>
        <strain evidence="8">HLG_WM_MAG_10</strain>
    </source>
</reference>
<organism evidence="8">
    <name type="scientific">uncultured Aureispira sp</name>
    <dbReference type="NCBI Taxonomy" id="1331704"/>
    <lineage>
        <taxon>Bacteria</taxon>
        <taxon>Pseudomonadati</taxon>
        <taxon>Bacteroidota</taxon>
        <taxon>Saprospiria</taxon>
        <taxon>Saprospirales</taxon>
        <taxon>Saprospiraceae</taxon>
        <taxon>Aureispira</taxon>
        <taxon>environmental samples</taxon>
    </lineage>
</organism>
<evidence type="ECO:0000256" key="4">
    <source>
        <dbReference type="ARBA" id="ARBA00022989"/>
    </source>
</evidence>
<feature type="transmembrane region" description="Helical" evidence="6">
    <location>
        <begin position="12"/>
        <end position="36"/>
    </location>
</feature>
<evidence type="ECO:0000256" key="2">
    <source>
        <dbReference type="ARBA" id="ARBA00022475"/>
    </source>
</evidence>
<sequence length="187" mass="21284">MMNQTSSNDRIIYATFMQRVAAFMVDCLVFIPITLLSNFNTLSIKSLVLSFLITFVWWMYKPLMEWKFGATLGKMALKMRVVDEESQAISLNQAALRFLPYFAVSLSVFFSTIALFGVDGFYEAHTFDDFQTLEPNSSGSDTIQLTVFFFIFSCSSILLDKKRQAIHDQISQTYCIITKKQGSSSSK</sequence>
<evidence type="ECO:0000259" key="7">
    <source>
        <dbReference type="Pfam" id="PF06271"/>
    </source>
</evidence>
<dbReference type="AlphaFoldDB" id="A0A6S6RZL2"/>
<keyword evidence="3 6" id="KW-0812">Transmembrane</keyword>
<evidence type="ECO:0000256" key="5">
    <source>
        <dbReference type="ARBA" id="ARBA00023136"/>
    </source>
</evidence>
<feature type="transmembrane region" description="Helical" evidence="6">
    <location>
        <begin position="98"/>
        <end position="122"/>
    </location>
</feature>
<feature type="domain" description="RDD" evidence="7">
    <location>
        <begin position="13"/>
        <end position="171"/>
    </location>
</feature>
<dbReference type="PANTHER" id="PTHR36115">
    <property type="entry name" value="PROLINE-RICH ANTIGEN HOMOLOG-RELATED"/>
    <property type="match status" value="1"/>
</dbReference>